<dbReference type="AlphaFoldDB" id="A0A0F9CCK1"/>
<reference evidence="1" key="1">
    <citation type="journal article" date="2015" name="Nature">
        <title>Complex archaea that bridge the gap between prokaryotes and eukaryotes.</title>
        <authorList>
            <person name="Spang A."/>
            <person name="Saw J.H."/>
            <person name="Jorgensen S.L."/>
            <person name="Zaremba-Niedzwiedzka K."/>
            <person name="Martijn J."/>
            <person name="Lind A.E."/>
            <person name="van Eijk R."/>
            <person name="Schleper C."/>
            <person name="Guy L."/>
            <person name="Ettema T.J."/>
        </authorList>
    </citation>
    <scope>NUCLEOTIDE SEQUENCE</scope>
</reference>
<feature type="non-terminal residue" evidence="1">
    <location>
        <position position="359"/>
    </location>
</feature>
<proteinExistence type="predicted"/>
<sequence length="359" mass="41218">MIHNGKNMLPQVKTYVNNFDSTNKFGASSINHYDVISAYSNSFTFGIEAKNYRERNSEYLLKATQEIGIDHLRTIDTDKNMFIKNLVTNPYFYTSDVPPIRFEYSDIPIGYNNLDVYYTIFGVSQRQDLKHLESNSYKGDREDTFNIMVAEKLNSYITRYFPDRELSDLPIIKSFLEDLIKFFYTEPSDLDYDPNLFMNIAYIYDEIREIADYIFTSNIDPLMFRETARIFMNNLDSLLIETPNGINLVWEESLVAHLPALDGDGNSIILKPSMLPSRSTGFFIWDEGKKKYADELIDSRGNANGFFIEKNAPYIFIHDDSGNNGIMPAYLLGNDLPDGISLGYKDSSSGEIIKGVYIC</sequence>
<comment type="caution">
    <text evidence="1">The sequence shown here is derived from an EMBL/GenBank/DDBJ whole genome shotgun (WGS) entry which is preliminary data.</text>
</comment>
<gene>
    <name evidence="1" type="ORF">LCGC14_2682770</name>
</gene>
<name>A0A0F9CCK1_9ZZZZ</name>
<dbReference type="EMBL" id="LAZR01047340">
    <property type="protein sequence ID" value="KKK94446.1"/>
    <property type="molecule type" value="Genomic_DNA"/>
</dbReference>
<protein>
    <submittedName>
        <fullName evidence="1">Uncharacterized protein</fullName>
    </submittedName>
</protein>
<evidence type="ECO:0000313" key="1">
    <source>
        <dbReference type="EMBL" id="KKK94446.1"/>
    </source>
</evidence>
<accession>A0A0F9CCK1</accession>
<organism evidence="1">
    <name type="scientific">marine sediment metagenome</name>
    <dbReference type="NCBI Taxonomy" id="412755"/>
    <lineage>
        <taxon>unclassified sequences</taxon>
        <taxon>metagenomes</taxon>
        <taxon>ecological metagenomes</taxon>
    </lineage>
</organism>